<dbReference type="EMBL" id="HBIN01012813">
    <property type="protein sequence ID" value="CAE0439458.1"/>
    <property type="molecule type" value="Transcribed_RNA"/>
</dbReference>
<dbReference type="AlphaFoldDB" id="A0A7S3PI28"/>
<protein>
    <submittedName>
        <fullName evidence="2">Uncharacterized protein</fullName>
    </submittedName>
</protein>
<feature type="region of interest" description="Disordered" evidence="1">
    <location>
        <begin position="246"/>
        <end position="283"/>
    </location>
</feature>
<organism evidence="2">
    <name type="scientific">Aplanochytrium stocchinoi</name>
    <dbReference type="NCBI Taxonomy" id="215587"/>
    <lineage>
        <taxon>Eukaryota</taxon>
        <taxon>Sar</taxon>
        <taxon>Stramenopiles</taxon>
        <taxon>Bigyra</taxon>
        <taxon>Labyrinthulomycetes</taxon>
        <taxon>Thraustochytrida</taxon>
        <taxon>Thraustochytriidae</taxon>
        <taxon>Aplanochytrium</taxon>
    </lineage>
</organism>
<accession>A0A7S3PI28</accession>
<name>A0A7S3PI28_9STRA</name>
<reference evidence="2" key="1">
    <citation type="submission" date="2021-01" db="EMBL/GenBank/DDBJ databases">
        <authorList>
            <person name="Corre E."/>
            <person name="Pelletier E."/>
            <person name="Niang G."/>
            <person name="Scheremetjew M."/>
            <person name="Finn R."/>
            <person name="Kale V."/>
            <person name="Holt S."/>
            <person name="Cochrane G."/>
            <person name="Meng A."/>
            <person name="Brown T."/>
            <person name="Cohen L."/>
        </authorList>
    </citation>
    <scope>NUCLEOTIDE SEQUENCE</scope>
    <source>
        <strain evidence="2">GSBS06</strain>
    </source>
</reference>
<evidence type="ECO:0000256" key="1">
    <source>
        <dbReference type="SAM" id="MobiDB-lite"/>
    </source>
</evidence>
<gene>
    <name evidence="2" type="ORF">ASTO00021_LOCUS9661</name>
</gene>
<evidence type="ECO:0000313" key="2">
    <source>
        <dbReference type="EMBL" id="CAE0439458.1"/>
    </source>
</evidence>
<sequence length="407" mass="46455">MHCQLAVEHRVCVFDRTSSVVKRGLDLIIPAYQMAANSNDVHLQHRRVSAIPVQEQFSDVSQKDEYLLHVAQNMPEISKLHPQNQNVFIPEPLDTARDQWPENQTTHDLPLINGYNPCSKVNRTLTISKSRQGNIMSHGNIPHTNNSSGGFQANRANTRDEISSGRASTSTFVKHERKFAASSSSRKRRKSVMSIDENEEVTSWSHDDDHHFETNGADTNVNEMKLSSNNYGKILKKNKNVIERSSSWSRATKRAKRKTNVNESKAKLKRSASWNPKTSKGGGGRRYSVLDHVQLIGAVCNDHEDEGGIYANYERNQVAWDRIFKKMEDFREIAKPYLSDLLQFRRKPSCVRRHFKELSKVHDRTSIFRLYHDAYKKIVNKEPVSLNSLPSIEILKKHHSSASLTSA</sequence>
<proteinExistence type="predicted"/>